<name>A0A3D8JCS6_9HELI</name>
<dbReference type="InterPro" id="IPR001469">
    <property type="entry name" value="ATP_synth_F1_dsu/esu"/>
</dbReference>
<keyword evidence="8 10" id="KW-0139">CF(1)</keyword>
<evidence type="ECO:0000313" key="13">
    <source>
        <dbReference type="EMBL" id="RDU74664.1"/>
    </source>
</evidence>
<comment type="subcellular location">
    <subcellularLocation>
        <location evidence="10">Cell membrane</location>
        <topology evidence="10">Peripheral membrane protein</topology>
    </subcellularLocation>
    <subcellularLocation>
        <location evidence="2">Endomembrane system</location>
        <topology evidence="2">Peripheral membrane protein</topology>
    </subcellularLocation>
</comment>
<protein>
    <recommendedName>
        <fullName evidence="10">ATP synthase epsilon chain</fullName>
    </recommendedName>
    <alternativeName>
        <fullName evidence="10">ATP synthase F1 sector epsilon subunit</fullName>
    </alternativeName>
    <alternativeName>
        <fullName evidence="10">F-ATPase epsilon subunit</fullName>
    </alternativeName>
</protein>
<evidence type="ECO:0000256" key="3">
    <source>
        <dbReference type="ARBA" id="ARBA00005712"/>
    </source>
</evidence>
<dbReference type="PANTHER" id="PTHR13822">
    <property type="entry name" value="ATP SYNTHASE DELTA/EPSILON CHAIN"/>
    <property type="match status" value="1"/>
</dbReference>
<evidence type="ECO:0000259" key="12">
    <source>
        <dbReference type="Pfam" id="PF02823"/>
    </source>
</evidence>
<dbReference type="OrthoDB" id="9799969at2"/>
<sequence length="127" mass="13526">MSALMVSIVTPYGKIFDGSVTSITLPGVEGEFGVIEGHSDLLSLLKTGVIEIIRGEQRDLVAINWGYAKVQSQQVDVLVDGAVLISEHKGDIAMAIENAKKLLEDSSNDKIAISGVVSKIDNMVKGK</sequence>
<evidence type="ECO:0000256" key="7">
    <source>
        <dbReference type="ARBA" id="ARBA00023136"/>
    </source>
</evidence>
<evidence type="ECO:0000256" key="9">
    <source>
        <dbReference type="ARBA" id="ARBA00023310"/>
    </source>
</evidence>
<keyword evidence="9 10" id="KW-0066">ATP synthesis</keyword>
<feature type="domain" description="ATP synthase F1 complex delta/epsilon subunit N-terminal" evidence="12">
    <location>
        <begin position="5"/>
        <end position="82"/>
    </location>
</feature>
<dbReference type="Proteomes" id="UP000256695">
    <property type="component" value="Unassembled WGS sequence"/>
</dbReference>
<dbReference type="GO" id="GO:0005524">
    <property type="term" value="F:ATP binding"/>
    <property type="evidence" value="ECO:0007669"/>
    <property type="project" value="UniProtKB-UniRule"/>
</dbReference>
<evidence type="ECO:0000256" key="8">
    <source>
        <dbReference type="ARBA" id="ARBA00023196"/>
    </source>
</evidence>
<evidence type="ECO:0000256" key="11">
    <source>
        <dbReference type="RuleBase" id="RU003656"/>
    </source>
</evidence>
<dbReference type="SUPFAM" id="SSF51344">
    <property type="entry name" value="Epsilon subunit of F1F0-ATP synthase N-terminal domain"/>
    <property type="match status" value="1"/>
</dbReference>
<dbReference type="EMBL" id="NXLX01000001">
    <property type="protein sequence ID" value="RDU74664.1"/>
    <property type="molecule type" value="Genomic_DNA"/>
</dbReference>
<keyword evidence="6 10" id="KW-0406">Ion transport</keyword>
<dbReference type="InterPro" id="IPR020546">
    <property type="entry name" value="ATP_synth_F1_dsu/esu_N"/>
</dbReference>
<dbReference type="Pfam" id="PF02823">
    <property type="entry name" value="ATP-synt_DE_N"/>
    <property type="match status" value="1"/>
</dbReference>
<proteinExistence type="inferred from homology"/>
<evidence type="ECO:0000256" key="1">
    <source>
        <dbReference type="ARBA" id="ARBA00003543"/>
    </source>
</evidence>
<comment type="caution">
    <text evidence="13">The sequence shown here is derived from an EMBL/GenBank/DDBJ whole genome shotgun (WGS) entry which is preliminary data.</text>
</comment>
<gene>
    <name evidence="10" type="primary">atpC</name>
    <name evidence="13" type="ORF">CQA57_01020</name>
</gene>
<dbReference type="Gene3D" id="2.60.15.10">
    <property type="entry name" value="F0F1 ATP synthase delta/epsilon subunit, N-terminal"/>
    <property type="match status" value="1"/>
</dbReference>
<keyword evidence="7 10" id="KW-0472">Membrane</keyword>
<keyword evidence="10" id="KW-0375">Hydrogen ion transport</keyword>
<dbReference type="GO" id="GO:0005886">
    <property type="term" value="C:plasma membrane"/>
    <property type="evidence" value="ECO:0007669"/>
    <property type="project" value="UniProtKB-SubCell"/>
</dbReference>
<dbReference type="InterPro" id="IPR036771">
    <property type="entry name" value="ATPsynth_dsu/esu_N"/>
</dbReference>
<organism evidence="13 14">
    <name type="scientific">Helicobacter anseris</name>
    <dbReference type="NCBI Taxonomy" id="375926"/>
    <lineage>
        <taxon>Bacteria</taxon>
        <taxon>Pseudomonadati</taxon>
        <taxon>Campylobacterota</taxon>
        <taxon>Epsilonproteobacteria</taxon>
        <taxon>Campylobacterales</taxon>
        <taxon>Helicobacteraceae</taxon>
        <taxon>Helicobacter</taxon>
    </lineage>
</organism>
<comment type="similarity">
    <text evidence="3 10 11">Belongs to the ATPase epsilon chain family.</text>
</comment>
<reference evidence="13 14" key="1">
    <citation type="submission" date="2018-04" db="EMBL/GenBank/DDBJ databases">
        <title>Novel Campyloabacter and Helicobacter Species and Strains.</title>
        <authorList>
            <person name="Mannion A.J."/>
            <person name="Shen Z."/>
            <person name="Fox J.G."/>
        </authorList>
    </citation>
    <scope>NUCLEOTIDE SEQUENCE [LARGE SCALE GENOMIC DNA]</scope>
    <source>
        <strain evidence="13 14">MIT 04-9362</strain>
    </source>
</reference>
<comment type="function">
    <text evidence="1 10">Produces ATP from ADP in the presence of a proton gradient across the membrane.</text>
</comment>
<dbReference type="GO" id="GO:0012505">
    <property type="term" value="C:endomembrane system"/>
    <property type="evidence" value="ECO:0007669"/>
    <property type="project" value="UniProtKB-SubCell"/>
</dbReference>
<keyword evidence="14" id="KW-1185">Reference proteome</keyword>
<dbReference type="PANTHER" id="PTHR13822:SF10">
    <property type="entry name" value="ATP SYNTHASE EPSILON CHAIN, CHLOROPLASTIC"/>
    <property type="match status" value="1"/>
</dbReference>
<evidence type="ECO:0000256" key="10">
    <source>
        <dbReference type="HAMAP-Rule" id="MF_00530"/>
    </source>
</evidence>
<keyword evidence="5 10" id="KW-1003">Cell membrane</keyword>
<dbReference type="HAMAP" id="MF_00530">
    <property type="entry name" value="ATP_synth_epsil_bac"/>
    <property type="match status" value="1"/>
</dbReference>
<comment type="subunit">
    <text evidence="10 11">F-type ATPases have 2 components, CF(1) - the catalytic core - and CF(0) - the membrane proton channel. CF(1) has five subunits: alpha(3), beta(3), gamma(1), delta(1), epsilon(1). CF(0) has three main subunits: a, b and c.</text>
</comment>
<dbReference type="GO" id="GO:0046933">
    <property type="term" value="F:proton-transporting ATP synthase activity, rotational mechanism"/>
    <property type="evidence" value="ECO:0007669"/>
    <property type="project" value="UniProtKB-UniRule"/>
</dbReference>
<evidence type="ECO:0000256" key="5">
    <source>
        <dbReference type="ARBA" id="ARBA00022475"/>
    </source>
</evidence>
<dbReference type="AlphaFoldDB" id="A0A3D8JCS6"/>
<dbReference type="GO" id="GO:0045259">
    <property type="term" value="C:proton-transporting ATP synthase complex"/>
    <property type="evidence" value="ECO:0007669"/>
    <property type="project" value="UniProtKB-KW"/>
</dbReference>
<evidence type="ECO:0000256" key="6">
    <source>
        <dbReference type="ARBA" id="ARBA00023065"/>
    </source>
</evidence>
<dbReference type="RefSeq" id="WP_115578372.1">
    <property type="nucleotide sequence ID" value="NZ_NXLX01000001.1"/>
</dbReference>
<evidence type="ECO:0000256" key="4">
    <source>
        <dbReference type="ARBA" id="ARBA00022448"/>
    </source>
</evidence>
<accession>A0A3D8JCS6</accession>
<keyword evidence="4 10" id="KW-0813">Transport</keyword>
<evidence type="ECO:0000256" key="2">
    <source>
        <dbReference type="ARBA" id="ARBA00004184"/>
    </source>
</evidence>
<evidence type="ECO:0000313" key="14">
    <source>
        <dbReference type="Proteomes" id="UP000256695"/>
    </source>
</evidence>
<dbReference type="NCBIfam" id="TIGR01216">
    <property type="entry name" value="ATP_synt_epsi"/>
    <property type="match status" value="1"/>
</dbReference>
<dbReference type="CDD" id="cd12152">
    <property type="entry name" value="F1-ATPase_delta"/>
    <property type="match status" value="1"/>
</dbReference>